<evidence type="ECO:0000313" key="3">
    <source>
        <dbReference type="Proteomes" id="UP000217736"/>
    </source>
</evidence>
<dbReference type="KEGG" id="mshg:MSG_01413"/>
<reference evidence="3" key="1">
    <citation type="submission" date="2017-06" db="EMBL/GenBank/DDBJ databases">
        <title>Complete Genome Sequence of Mycobacterium shigaense.</title>
        <authorList>
            <person name="Fukano H."/>
            <person name="Yoshida M."/>
            <person name="Kazumi Y."/>
            <person name="Ogura Y."/>
            <person name="Mitarai S."/>
            <person name="Hayashi T."/>
            <person name="Hoshino Y."/>
        </authorList>
    </citation>
    <scope>NUCLEOTIDE SEQUENCE [LARGE SCALE GENOMIC DNA]</scope>
    <source>
        <strain evidence="3">UN-152</strain>
    </source>
</reference>
<dbReference type="InterPro" id="IPR002347">
    <property type="entry name" value="SDR_fam"/>
</dbReference>
<dbReference type="EMBL" id="AP018164">
    <property type="protein sequence ID" value="BAX91570.1"/>
    <property type="molecule type" value="Genomic_DNA"/>
</dbReference>
<organism evidence="2 3">
    <name type="scientific">Mycobacterium shigaense</name>
    <dbReference type="NCBI Taxonomy" id="722731"/>
    <lineage>
        <taxon>Bacteria</taxon>
        <taxon>Bacillati</taxon>
        <taxon>Actinomycetota</taxon>
        <taxon>Actinomycetes</taxon>
        <taxon>Mycobacteriales</taxon>
        <taxon>Mycobacteriaceae</taxon>
        <taxon>Mycobacterium</taxon>
        <taxon>Mycobacterium simiae complex</taxon>
    </lineage>
</organism>
<accession>A0A1Z4EF76</accession>
<evidence type="ECO:0000313" key="2">
    <source>
        <dbReference type="EMBL" id="BAX91570.1"/>
    </source>
</evidence>
<dbReference type="GO" id="GO:0016616">
    <property type="term" value="F:oxidoreductase activity, acting on the CH-OH group of donors, NAD or NADP as acceptor"/>
    <property type="evidence" value="ECO:0007669"/>
    <property type="project" value="TreeGrafter"/>
</dbReference>
<dbReference type="AlphaFoldDB" id="A0A1Z4EF76"/>
<keyword evidence="3" id="KW-1185">Reference proteome</keyword>
<protein>
    <submittedName>
        <fullName evidence="2">Short-chain dehydrogenase</fullName>
    </submittedName>
</protein>
<dbReference type="Pfam" id="PF00106">
    <property type="entry name" value="adh_short"/>
    <property type="match status" value="1"/>
</dbReference>
<dbReference type="Proteomes" id="UP000217736">
    <property type="component" value="Chromosome"/>
</dbReference>
<comment type="similarity">
    <text evidence="1">Belongs to the short-chain dehydrogenases/reductases (SDR) family.</text>
</comment>
<dbReference type="Gene3D" id="3.40.50.720">
    <property type="entry name" value="NAD(P)-binding Rossmann-like Domain"/>
    <property type="match status" value="2"/>
</dbReference>
<sequence length="101" mass="10307">MSPVAPSLLETSETLFDKVIGINLKGPTRLTTLAATAMARTGGGSIANISSPCAPADILRPIALNRVGRPEEAFGAVIYPFSDASSYTTGSLLTIDGGLAV</sequence>
<dbReference type="PANTHER" id="PTHR42760">
    <property type="entry name" value="SHORT-CHAIN DEHYDROGENASES/REDUCTASES FAMILY MEMBER"/>
    <property type="match status" value="1"/>
</dbReference>
<gene>
    <name evidence="2" type="ORF">MSG_01413</name>
</gene>
<evidence type="ECO:0000256" key="1">
    <source>
        <dbReference type="ARBA" id="ARBA00006484"/>
    </source>
</evidence>
<dbReference type="SUPFAM" id="SSF51735">
    <property type="entry name" value="NAD(P)-binding Rossmann-fold domains"/>
    <property type="match status" value="1"/>
</dbReference>
<dbReference type="InterPro" id="IPR036291">
    <property type="entry name" value="NAD(P)-bd_dom_sf"/>
</dbReference>
<proteinExistence type="inferred from homology"/>
<name>A0A1Z4EF76_9MYCO</name>